<dbReference type="PRINTS" id="PR00146">
    <property type="entry name" value="DHPICSNTHASE"/>
</dbReference>
<evidence type="ECO:0000256" key="2">
    <source>
        <dbReference type="ARBA" id="ARBA00023270"/>
    </source>
</evidence>
<reference evidence="3" key="1">
    <citation type="journal article" date="2014" name="Front. Microbiol.">
        <title>High frequency of phylogenetically diverse reductive dehalogenase-homologous genes in deep subseafloor sedimentary metagenomes.</title>
        <authorList>
            <person name="Kawai M."/>
            <person name="Futagami T."/>
            <person name="Toyoda A."/>
            <person name="Takaki Y."/>
            <person name="Nishi S."/>
            <person name="Hori S."/>
            <person name="Arai W."/>
            <person name="Tsubouchi T."/>
            <person name="Morono Y."/>
            <person name="Uchiyama I."/>
            <person name="Ito T."/>
            <person name="Fujiyama A."/>
            <person name="Inagaki F."/>
            <person name="Takami H."/>
        </authorList>
    </citation>
    <scope>NUCLEOTIDE SEQUENCE</scope>
    <source>
        <strain evidence="3">Expedition CK06-06</strain>
    </source>
</reference>
<dbReference type="InterPro" id="IPR002220">
    <property type="entry name" value="DapA-like"/>
</dbReference>
<evidence type="ECO:0008006" key="4">
    <source>
        <dbReference type="Google" id="ProtNLM"/>
    </source>
</evidence>
<dbReference type="GO" id="GO:0019262">
    <property type="term" value="P:N-acetylneuraminate catabolic process"/>
    <property type="evidence" value="ECO:0007669"/>
    <property type="project" value="TreeGrafter"/>
</dbReference>
<dbReference type="Gene3D" id="3.20.20.70">
    <property type="entry name" value="Aldolase class I"/>
    <property type="match status" value="1"/>
</dbReference>
<accession>X1FFQ4</accession>
<sequence>MSFTARGIIPAMVTPFDRQGKVSKDGLRKLVDYLIEGGVHGLFPVGSQGEFYALEKEEKKKIMEIVLDQVKGKVPIYAGTGAITTKEAITLTKMAENIGVDAASIITPFFISPTQNELYEHYLAIAKSTSLPILLYDNPGRTGVNLSADLVVRLSKVDNIVGIKDSSGDMSLTAEYIRRTSNDFSVLAGRDTLIYGT</sequence>
<keyword evidence="1" id="KW-0456">Lyase</keyword>
<keyword evidence="2" id="KW-0704">Schiff base</keyword>
<dbReference type="PANTHER" id="PTHR42849:SF1">
    <property type="entry name" value="N-ACETYLNEURAMINATE LYASE"/>
    <property type="match status" value="1"/>
</dbReference>
<dbReference type="AlphaFoldDB" id="X1FFQ4"/>
<name>X1FFQ4_9ZZZZ</name>
<dbReference type="GO" id="GO:0005829">
    <property type="term" value="C:cytosol"/>
    <property type="evidence" value="ECO:0007669"/>
    <property type="project" value="TreeGrafter"/>
</dbReference>
<evidence type="ECO:0000256" key="1">
    <source>
        <dbReference type="ARBA" id="ARBA00023239"/>
    </source>
</evidence>
<protein>
    <recommendedName>
        <fullName evidence="4">4-hydroxy-tetrahydrodipicolinate synthase</fullName>
    </recommendedName>
</protein>
<dbReference type="SMART" id="SM01130">
    <property type="entry name" value="DHDPS"/>
    <property type="match status" value="1"/>
</dbReference>
<dbReference type="Pfam" id="PF00701">
    <property type="entry name" value="DHDPS"/>
    <property type="match status" value="1"/>
</dbReference>
<dbReference type="PANTHER" id="PTHR42849">
    <property type="entry name" value="N-ACETYLNEURAMINATE LYASE"/>
    <property type="match status" value="1"/>
</dbReference>
<dbReference type="PROSITE" id="PS00666">
    <property type="entry name" value="DHDPS_2"/>
    <property type="match status" value="1"/>
</dbReference>
<gene>
    <name evidence="3" type="ORF">S03H2_21307</name>
</gene>
<dbReference type="EMBL" id="BARU01011325">
    <property type="protein sequence ID" value="GAH43812.1"/>
    <property type="molecule type" value="Genomic_DNA"/>
</dbReference>
<organism evidence="3">
    <name type="scientific">marine sediment metagenome</name>
    <dbReference type="NCBI Taxonomy" id="412755"/>
    <lineage>
        <taxon>unclassified sequences</taxon>
        <taxon>metagenomes</taxon>
        <taxon>ecological metagenomes</taxon>
    </lineage>
</organism>
<evidence type="ECO:0000313" key="3">
    <source>
        <dbReference type="EMBL" id="GAH43812.1"/>
    </source>
</evidence>
<comment type="caution">
    <text evidence="3">The sequence shown here is derived from an EMBL/GenBank/DDBJ whole genome shotgun (WGS) entry which is preliminary data.</text>
</comment>
<dbReference type="GO" id="GO:0008747">
    <property type="term" value="F:N-acetylneuraminate lyase activity"/>
    <property type="evidence" value="ECO:0007669"/>
    <property type="project" value="TreeGrafter"/>
</dbReference>
<dbReference type="InterPro" id="IPR013785">
    <property type="entry name" value="Aldolase_TIM"/>
</dbReference>
<dbReference type="InterPro" id="IPR020625">
    <property type="entry name" value="Schiff_base-form_aldolases_AS"/>
</dbReference>
<proteinExistence type="predicted"/>
<feature type="non-terminal residue" evidence="3">
    <location>
        <position position="197"/>
    </location>
</feature>
<dbReference type="SUPFAM" id="SSF51569">
    <property type="entry name" value="Aldolase"/>
    <property type="match status" value="1"/>
</dbReference>